<dbReference type="PANTHER" id="PTHR44196">
    <property type="entry name" value="DEHYDROGENASE/REDUCTASE SDR FAMILY MEMBER 7B"/>
    <property type="match status" value="1"/>
</dbReference>
<dbReference type="Pfam" id="PF00106">
    <property type="entry name" value="adh_short"/>
    <property type="match status" value="1"/>
</dbReference>
<dbReference type="SUPFAM" id="SSF51735">
    <property type="entry name" value="NAD(P)-binding Rossmann-fold domains"/>
    <property type="match status" value="1"/>
</dbReference>
<organism evidence="4 5">
    <name type="scientific">Bosea eneae</name>
    <dbReference type="NCBI Taxonomy" id="151454"/>
    <lineage>
        <taxon>Bacteria</taxon>
        <taxon>Pseudomonadati</taxon>
        <taxon>Pseudomonadota</taxon>
        <taxon>Alphaproteobacteria</taxon>
        <taxon>Hyphomicrobiales</taxon>
        <taxon>Boseaceae</taxon>
        <taxon>Bosea</taxon>
    </lineage>
</organism>
<keyword evidence="2 4" id="KW-0560">Oxidoreductase</keyword>
<evidence type="ECO:0000256" key="1">
    <source>
        <dbReference type="ARBA" id="ARBA00006484"/>
    </source>
</evidence>
<dbReference type="PRINTS" id="PR00080">
    <property type="entry name" value="SDRFAMILY"/>
</dbReference>
<dbReference type="Proteomes" id="UP001596053">
    <property type="component" value="Unassembled WGS sequence"/>
</dbReference>
<evidence type="ECO:0000256" key="3">
    <source>
        <dbReference type="RuleBase" id="RU000363"/>
    </source>
</evidence>
<dbReference type="RefSeq" id="WP_377795832.1">
    <property type="nucleotide sequence ID" value="NZ_JBHSLW010000005.1"/>
</dbReference>
<evidence type="ECO:0000256" key="2">
    <source>
        <dbReference type="ARBA" id="ARBA00023002"/>
    </source>
</evidence>
<dbReference type="PANTHER" id="PTHR44196:SF2">
    <property type="entry name" value="SHORT-CHAIN DEHYDROGENASE-RELATED"/>
    <property type="match status" value="1"/>
</dbReference>
<dbReference type="PRINTS" id="PR00081">
    <property type="entry name" value="GDHRDH"/>
</dbReference>
<dbReference type="InterPro" id="IPR020904">
    <property type="entry name" value="Sc_DH/Rdtase_CS"/>
</dbReference>
<name>A0ABW0INQ5_9HYPH</name>
<evidence type="ECO:0000313" key="4">
    <source>
        <dbReference type="EMBL" id="MFC5418560.1"/>
    </source>
</evidence>
<proteinExistence type="inferred from homology"/>
<dbReference type="PIRSF" id="PIRSF000126">
    <property type="entry name" value="11-beta-HSD1"/>
    <property type="match status" value="1"/>
</dbReference>
<dbReference type="Gene3D" id="3.40.50.720">
    <property type="entry name" value="NAD(P)-binding Rossmann-like Domain"/>
    <property type="match status" value="1"/>
</dbReference>
<dbReference type="EC" id="1.-.-.-" evidence="4"/>
<reference evidence="5" key="1">
    <citation type="journal article" date="2019" name="Int. J. Syst. Evol. Microbiol.">
        <title>The Global Catalogue of Microorganisms (GCM) 10K type strain sequencing project: providing services to taxonomists for standard genome sequencing and annotation.</title>
        <authorList>
            <consortium name="The Broad Institute Genomics Platform"/>
            <consortium name="The Broad Institute Genome Sequencing Center for Infectious Disease"/>
            <person name="Wu L."/>
            <person name="Ma J."/>
        </authorList>
    </citation>
    <scope>NUCLEOTIDE SEQUENCE [LARGE SCALE GENOMIC DNA]</scope>
    <source>
        <strain evidence="5">NCAIM B.01391</strain>
    </source>
</reference>
<dbReference type="InterPro" id="IPR036291">
    <property type="entry name" value="NAD(P)-bd_dom_sf"/>
</dbReference>
<comment type="caution">
    <text evidence="4">The sequence shown here is derived from an EMBL/GenBank/DDBJ whole genome shotgun (WGS) entry which is preliminary data.</text>
</comment>
<dbReference type="InterPro" id="IPR002347">
    <property type="entry name" value="SDR_fam"/>
</dbReference>
<dbReference type="CDD" id="cd05233">
    <property type="entry name" value="SDR_c"/>
    <property type="match status" value="1"/>
</dbReference>
<dbReference type="PROSITE" id="PS00061">
    <property type="entry name" value="ADH_SHORT"/>
    <property type="match status" value="1"/>
</dbReference>
<sequence length="270" mass="28920">MATQQLGTALITGASTGIGAVYADRLARRGYDLVLVARDEARLDALAERLRSETGRRVEWIKADLTAKADLAAVEQRLRDDRSLTLLVNNAGMSVSGTLVEGDIDRFQTMLELNVIAPTRLAAAAARNFVTRKTGAIVNIASVLALAPELFNGSYSGTKAYVLNLSISLQKELEAAGVRVQAVLPGATRTEIWARAGVDVGGFPPEMVMEVDDMVDAALAGFDQGEFVTIPSLPDAADFERYTAARLALGPNLSRNRPAERYLAKRSDAA</sequence>
<dbReference type="EMBL" id="JBHSLW010000005">
    <property type="protein sequence ID" value="MFC5418560.1"/>
    <property type="molecule type" value="Genomic_DNA"/>
</dbReference>
<protein>
    <submittedName>
        <fullName evidence="4">SDR family NAD(P)-dependent oxidoreductase</fullName>
        <ecNumber evidence="4">1.-.-.-</ecNumber>
    </submittedName>
</protein>
<comment type="similarity">
    <text evidence="1 3">Belongs to the short-chain dehydrogenases/reductases (SDR) family.</text>
</comment>
<dbReference type="GO" id="GO:0016491">
    <property type="term" value="F:oxidoreductase activity"/>
    <property type="evidence" value="ECO:0007669"/>
    <property type="project" value="UniProtKB-KW"/>
</dbReference>
<keyword evidence="5" id="KW-1185">Reference proteome</keyword>
<evidence type="ECO:0000313" key="5">
    <source>
        <dbReference type="Proteomes" id="UP001596053"/>
    </source>
</evidence>
<gene>
    <name evidence="4" type="ORF">ACFPOB_03175</name>
</gene>
<accession>A0ABW0INQ5</accession>